<keyword evidence="2" id="KW-0812">Transmembrane</keyword>
<gene>
    <name evidence="4" type="ORF">BLNAU_6572</name>
</gene>
<feature type="region of interest" description="Disordered" evidence="1">
    <location>
        <begin position="1205"/>
        <end position="1250"/>
    </location>
</feature>
<sequence>MCGGLLLIIFHVNGLTFSPRFFSRTPQPSLVQNSVNTFTHQKINLKFEPLDNTLNSSILLLHSTVNLCSQGKVTLLPVFPSSTFVLDGSKLSSTNFVITVPRAQYPIILIDGKDENHLSSFTFNQQLTDPLTNPIISLPTGSLICSDLHFDSIHFSPQNQDRIACVVSSNANNRLSLKHSSFRSIHNPSGSAGISLSSKIASNTEHIGMEFTDLSGTDGSAIKFDSSTDSTLTITSCLFSSCRASNRGGALYFLLTAEGATVDVQFCHFMENTAAHGSDLCIRYSTSDYIPTPSSFRGCLTDCVDDSNVQTIRMKQTESLEKYYVQYAEIIVPSPAFVDNSNVHFLSLSEQSSSSEPCGSFQTPCTSVNLLINQYRNMKGVLNTILCDTGTFNSPPIQLSADIVPTLSIQGSGESHTIFSTLLQEYKPLFIIPVATALHLRNLAITPQVHDPEGENALKTVPGIAYVAKGGDLWLEKVTFKHFNGSMDIKIGSITDDAISTSAILSEGFFFAHELTFNNISLNNTNLILVRGGSKEHFFFVDPNRIVKFEKSVDSDSDFTLVNSMFQDCVCNQSHMLVTEEPGSASSTSTQAYLLVHTTFMACNSNFTHKNPTTQRLIESSKASSLILHNATNHTFSYVGCSFLYCKTNSRSLIRIQLDTAAPKQTLFETSRFVECSATPHNNDTFPENLGEYDTVQECGLVLFTSHQPSEDPTEIIATSSIPTTPTAIVSHCIFDRLHSFSGSSVVFQRVSGSISNSDILYPLCYSNQIICNNSRVVFQHTRIDGYPFFKQTTPTIEMKYDHSVDELEPVQLCPHNENGGVQFSTIKYGMISTLNSILDIVDSSFIHSKHGVCRGQDSNITVSATTFIDCTIGYSGTFEKTAFIGSFVSCNVLFTECVLEGINTETCVPGTSLGKVGLFSRDSTITIQTVATAKTMMLGGSDSCLELISTSKPTLERADLRQYVNLNKTVTLTLYLQGADFDPAGFTVHLKFSPTTESKKSTSNAEDQIFSVIPPTTTMAMTNVTLPPFNAIFDLDTFVAEAVVSNSFDDSGDRSQINWADSVPVSLYEIVEINYRPLGSDSVWTIILPIILVVTVFITMAIVILVYLWWQQKKRKELLESLKKKELPEPLVPENDEEYEPSPLDDSSRLPFQPIFRKRQIKTPSTLSNIIPFHSPLSSLFHQFHNRYPRNSMQFNRLHSSDSDQLLTMPNTHSQNEPSSDSAANTVLPDVNKIEQTGKKGNIKDDWDDEDWDEEDLDIVLDDEHKALLN</sequence>
<feature type="transmembrane region" description="Helical" evidence="2">
    <location>
        <begin position="1084"/>
        <end position="1111"/>
    </location>
</feature>
<feature type="signal peptide" evidence="3">
    <location>
        <begin position="1"/>
        <end position="16"/>
    </location>
</feature>
<proteinExistence type="predicted"/>
<organism evidence="4 5">
    <name type="scientific">Blattamonas nauphoetae</name>
    <dbReference type="NCBI Taxonomy" id="2049346"/>
    <lineage>
        <taxon>Eukaryota</taxon>
        <taxon>Metamonada</taxon>
        <taxon>Preaxostyla</taxon>
        <taxon>Oxymonadida</taxon>
        <taxon>Blattamonas</taxon>
    </lineage>
</organism>
<dbReference type="EMBL" id="JARBJD010000037">
    <property type="protein sequence ID" value="KAK2958538.1"/>
    <property type="molecule type" value="Genomic_DNA"/>
</dbReference>
<feature type="compositionally biased region" description="Basic and acidic residues" evidence="1">
    <location>
        <begin position="1233"/>
        <end position="1246"/>
    </location>
</feature>
<keyword evidence="5" id="KW-1185">Reference proteome</keyword>
<feature type="compositionally biased region" description="Polar residues" evidence="1">
    <location>
        <begin position="1205"/>
        <end position="1226"/>
    </location>
</feature>
<keyword evidence="2" id="KW-0472">Membrane</keyword>
<name>A0ABQ9Y4B5_9EUKA</name>
<protein>
    <submittedName>
        <fullName evidence="4">Uncharacterized protein</fullName>
    </submittedName>
</protein>
<keyword evidence="3" id="KW-0732">Signal</keyword>
<evidence type="ECO:0000313" key="4">
    <source>
        <dbReference type="EMBL" id="KAK2958538.1"/>
    </source>
</evidence>
<reference evidence="4 5" key="1">
    <citation type="journal article" date="2022" name="bioRxiv">
        <title>Genomics of Preaxostyla Flagellates Illuminates Evolutionary Transitions and the Path Towards Mitochondrial Loss.</title>
        <authorList>
            <person name="Novak L.V.F."/>
            <person name="Treitli S.C."/>
            <person name="Pyrih J."/>
            <person name="Halakuc P."/>
            <person name="Pipaliya S.V."/>
            <person name="Vacek V."/>
            <person name="Brzon O."/>
            <person name="Soukal P."/>
            <person name="Eme L."/>
            <person name="Dacks J.B."/>
            <person name="Karnkowska A."/>
            <person name="Elias M."/>
            <person name="Hampl V."/>
        </authorList>
    </citation>
    <scope>NUCLEOTIDE SEQUENCE [LARGE SCALE GENOMIC DNA]</scope>
    <source>
        <strain evidence="4">NAU3</strain>
        <tissue evidence="4">Gut</tissue>
    </source>
</reference>
<feature type="chain" id="PRO_5045402438" evidence="3">
    <location>
        <begin position="17"/>
        <end position="1271"/>
    </location>
</feature>
<accession>A0ABQ9Y4B5</accession>
<evidence type="ECO:0000313" key="5">
    <source>
        <dbReference type="Proteomes" id="UP001281761"/>
    </source>
</evidence>
<dbReference type="Proteomes" id="UP001281761">
    <property type="component" value="Unassembled WGS sequence"/>
</dbReference>
<evidence type="ECO:0000256" key="1">
    <source>
        <dbReference type="SAM" id="MobiDB-lite"/>
    </source>
</evidence>
<evidence type="ECO:0000256" key="3">
    <source>
        <dbReference type="SAM" id="SignalP"/>
    </source>
</evidence>
<comment type="caution">
    <text evidence="4">The sequence shown here is derived from an EMBL/GenBank/DDBJ whole genome shotgun (WGS) entry which is preliminary data.</text>
</comment>
<keyword evidence="2" id="KW-1133">Transmembrane helix</keyword>
<evidence type="ECO:0000256" key="2">
    <source>
        <dbReference type="SAM" id="Phobius"/>
    </source>
</evidence>